<dbReference type="GO" id="GO:0019104">
    <property type="term" value="F:DNA N-glycosylase activity"/>
    <property type="evidence" value="ECO:0007669"/>
    <property type="project" value="InterPro"/>
</dbReference>
<evidence type="ECO:0000313" key="1">
    <source>
        <dbReference type="EMBL" id="KAF7137382.1"/>
    </source>
</evidence>
<dbReference type="EMBL" id="WJXA01000007">
    <property type="protein sequence ID" value="KAF7137382.1"/>
    <property type="molecule type" value="Genomic_DNA"/>
</dbReference>
<organism evidence="1 2">
    <name type="scientific">Rhododendron simsii</name>
    <name type="common">Sims's rhododendron</name>
    <dbReference type="NCBI Taxonomy" id="118357"/>
    <lineage>
        <taxon>Eukaryota</taxon>
        <taxon>Viridiplantae</taxon>
        <taxon>Streptophyta</taxon>
        <taxon>Embryophyta</taxon>
        <taxon>Tracheophyta</taxon>
        <taxon>Spermatophyta</taxon>
        <taxon>Magnoliopsida</taxon>
        <taxon>eudicotyledons</taxon>
        <taxon>Gunneridae</taxon>
        <taxon>Pentapetalae</taxon>
        <taxon>asterids</taxon>
        <taxon>Ericales</taxon>
        <taxon>Ericaceae</taxon>
        <taxon>Ericoideae</taxon>
        <taxon>Rhodoreae</taxon>
        <taxon>Rhododendron</taxon>
    </lineage>
</organism>
<evidence type="ECO:0000313" key="2">
    <source>
        <dbReference type="Proteomes" id="UP000626092"/>
    </source>
</evidence>
<dbReference type="InterPro" id="IPR044811">
    <property type="entry name" value="DME/ROS1"/>
</dbReference>
<keyword evidence="2" id="KW-1185">Reference proteome</keyword>
<name>A0A834GPL8_RHOSS</name>
<dbReference type="GO" id="GO:0035514">
    <property type="term" value="F:DNA demethylase activity"/>
    <property type="evidence" value="ECO:0007669"/>
    <property type="project" value="InterPro"/>
</dbReference>
<accession>A0A834GPL8</accession>
<comment type="caution">
    <text evidence="1">The sequence shown here is derived from an EMBL/GenBank/DDBJ whole genome shotgun (WGS) entry which is preliminary data.</text>
</comment>
<proteinExistence type="predicted"/>
<dbReference type="PANTHER" id="PTHR46213:SF13">
    <property type="entry name" value="DEMETER-LIKE PROTEIN 2-RELATED"/>
    <property type="match status" value="1"/>
</dbReference>
<dbReference type="AlphaFoldDB" id="A0A834GPL8"/>
<dbReference type="Gene3D" id="1.10.340.30">
    <property type="entry name" value="Hypothetical protein, domain 2"/>
    <property type="match status" value="1"/>
</dbReference>
<sequence length="183" mass="20691">MKGTQVSSAINLDCVEWIQWNEVTSATFSEISKAIQVRGMNNKLAQRIKSLDCIADERKSIDLEGLRDVPPDKAKFSQRRDATLVLSQVIEKKLTHIVLIVLVADLALGKLYISAVATPPAWFYWVILLRISWDFLYRQKEDTSCIVPLSDDSKECHGRAPPGRNNGQIQREMECPACEEQCL</sequence>
<dbReference type="GO" id="GO:0141166">
    <property type="term" value="P:chromosomal 5-methylcytosine DNA demethylation pathway"/>
    <property type="evidence" value="ECO:0007669"/>
    <property type="project" value="InterPro"/>
</dbReference>
<reference evidence="1" key="1">
    <citation type="submission" date="2019-11" db="EMBL/GenBank/DDBJ databases">
        <authorList>
            <person name="Liu Y."/>
            <person name="Hou J."/>
            <person name="Li T.-Q."/>
            <person name="Guan C.-H."/>
            <person name="Wu X."/>
            <person name="Wu H.-Z."/>
            <person name="Ling F."/>
            <person name="Zhang R."/>
            <person name="Shi X.-G."/>
            <person name="Ren J.-P."/>
            <person name="Chen E.-F."/>
            <person name="Sun J.-M."/>
        </authorList>
    </citation>
    <scope>NUCLEOTIDE SEQUENCE</scope>
    <source>
        <strain evidence="1">Adult_tree_wgs_1</strain>
        <tissue evidence="1">Leaves</tissue>
    </source>
</reference>
<dbReference type="OrthoDB" id="5607at2759"/>
<gene>
    <name evidence="1" type="ORF">RHSIM_Rhsim07G0188900</name>
</gene>
<protein>
    <submittedName>
        <fullName evidence="1">Uncharacterized protein</fullName>
    </submittedName>
</protein>
<dbReference type="Proteomes" id="UP000626092">
    <property type="component" value="Unassembled WGS sequence"/>
</dbReference>
<dbReference type="PANTHER" id="PTHR46213">
    <property type="entry name" value="TRANSCRIPTIONAL ACTIVATOR DEMETER"/>
    <property type="match status" value="1"/>
</dbReference>